<sequence>MIKNKKIFIWLIVILVIMLAAWSFFSKSESPKRKINIELFEFKPEAGGTFRQLVDRFEKQNPNIHVELSAPGDAYTVLKTRMVKGKAPDLIGLGGEQYYVDYAKSNIFADLSNDSLIKKFSPSYIKSMQYLQNDNKIYGVPYVANVSGVLYNKQLFAKDHLQIPKTWDQLIALSKSLKSQGKTPFYMGYKDDWTIQSSFGPLAANLMNPKAFVISNNNIGKYDKQYNLPLERMKELSKYSQGDVFSYNYNDATSAFAQGKSY</sequence>
<keyword evidence="2" id="KW-0732">Signal</keyword>
<evidence type="ECO:0000313" key="7">
    <source>
        <dbReference type="EMBL" id="KGO29950.1"/>
    </source>
</evidence>
<dbReference type="SUPFAM" id="SSF53850">
    <property type="entry name" value="Periplasmic binding protein-like II"/>
    <property type="match status" value="1"/>
</dbReference>
<keyword evidence="6" id="KW-1133">Transmembrane helix</keyword>
<evidence type="ECO:0000256" key="5">
    <source>
        <dbReference type="ARBA" id="ARBA00023288"/>
    </source>
</evidence>
<evidence type="ECO:0000256" key="2">
    <source>
        <dbReference type="ARBA" id="ARBA00022729"/>
    </source>
</evidence>
<dbReference type="Gene3D" id="3.40.190.10">
    <property type="entry name" value="Periplasmic binding protein-like II"/>
    <property type="match status" value="2"/>
</dbReference>
<proteinExistence type="predicted"/>
<keyword evidence="6" id="KW-0812">Transmembrane</keyword>
<evidence type="ECO:0000256" key="6">
    <source>
        <dbReference type="SAM" id="Phobius"/>
    </source>
</evidence>
<feature type="non-terminal residue" evidence="7">
    <location>
        <position position="262"/>
    </location>
</feature>
<comment type="caution">
    <text evidence="7">The sequence shown here is derived from an EMBL/GenBank/DDBJ whole genome shotgun (WGS) entry which is preliminary data.</text>
</comment>
<reference evidence="7 8" key="1">
    <citation type="journal article" date="2014" name="Antonie Van Leeuwenhoek">
        <title>Oenococcus alcoholitolerans sp. nov., a lactic acid bacteria isolated from cachaca and ethanol fermentation processes.</title>
        <authorList>
            <person name="Badotti F."/>
            <person name="Moreira A.P."/>
            <person name="Tonon L.A."/>
            <person name="de Lucena B.T."/>
            <person name="Gomes Fde C."/>
            <person name="Kruger R."/>
            <person name="Thompson C.C."/>
            <person name="de Morais M.A.Jr."/>
            <person name="Rosa C.A."/>
            <person name="Thompson F.L."/>
        </authorList>
    </citation>
    <scope>NUCLEOTIDE SEQUENCE [LARGE SCALE GENOMIC DNA]</scope>
    <source>
        <strain evidence="7 8">UFRJ-M7.2.18</strain>
    </source>
</reference>
<feature type="transmembrane region" description="Helical" evidence="6">
    <location>
        <begin position="7"/>
        <end position="25"/>
    </location>
</feature>
<evidence type="ECO:0000256" key="4">
    <source>
        <dbReference type="ARBA" id="ARBA00023139"/>
    </source>
</evidence>
<evidence type="ECO:0000256" key="1">
    <source>
        <dbReference type="ARBA" id="ARBA00022475"/>
    </source>
</evidence>
<evidence type="ECO:0000313" key="8">
    <source>
        <dbReference type="Proteomes" id="UP000030023"/>
    </source>
</evidence>
<organism evidence="7 8">
    <name type="scientific">Oenococcus alcoholitolerans</name>
    <dbReference type="NCBI Taxonomy" id="931074"/>
    <lineage>
        <taxon>Bacteria</taxon>
        <taxon>Bacillati</taxon>
        <taxon>Bacillota</taxon>
        <taxon>Bacilli</taxon>
        <taxon>Lactobacillales</taxon>
        <taxon>Lactobacillaceae</taxon>
        <taxon>Oenococcus</taxon>
    </lineage>
</organism>
<keyword evidence="3 6" id="KW-0472">Membrane</keyword>
<keyword evidence="8" id="KW-1185">Reference proteome</keyword>
<dbReference type="EMBL" id="AXCV01000335">
    <property type="protein sequence ID" value="KGO29950.1"/>
    <property type="molecule type" value="Genomic_DNA"/>
</dbReference>
<evidence type="ECO:0008006" key="9">
    <source>
        <dbReference type="Google" id="ProtNLM"/>
    </source>
</evidence>
<keyword evidence="5" id="KW-0449">Lipoprotein</keyword>
<keyword evidence="1" id="KW-1003">Cell membrane</keyword>
<name>A0ABR4XQ44_9LACO</name>
<dbReference type="Proteomes" id="UP000030023">
    <property type="component" value="Unassembled WGS sequence"/>
</dbReference>
<dbReference type="InterPro" id="IPR050490">
    <property type="entry name" value="Bact_solute-bd_prot1"/>
</dbReference>
<dbReference type="Pfam" id="PF01547">
    <property type="entry name" value="SBP_bac_1"/>
    <property type="match status" value="1"/>
</dbReference>
<dbReference type="PANTHER" id="PTHR43649">
    <property type="entry name" value="ARABINOSE-BINDING PROTEIN-RELATED"/>
    <property type="match status" value="1"/>
</dbReference>
<protein>
    <recommendedName>
        <fullName evidence="9">Sugar ABC transporter substrate-binding protein</fullName>
    </recommendedName>
</protein>
<dbReference type="InterPro" id="IPR006059">
    <property type="entry name" value="SBP"/>
</dbReference>
<accession>A0ABR4XQ44</accession>
<evidence type="ECO:0000256" key="3">
    <source>
        <dbReference type="ARBA" id="ARBA00023136"/>
    </source>
</evidence>
<gene>
    <name evidence="7" type="ORF">Q757_06860</name>
</gene>
<keyword evidence="4" id="KW-0564">Palmitate</keyword>
<dbReference type="PANTHER" id="PTHR43649:SF33">
    <property type="entry name" value="POLYGALACTURONAN_RHAMNOGALACTURONAN-BINDING PROTEIN YTCQ"/>
    <property type="match status" value="1"/>
</dbReference>